<dbReference type="GO" id="GO:0005509">
    <property type="term" value="F:calcium ion binding"/>
    <property type="evidence" value="ECO:0007669"/>
    <property type="project" value="InterPro"/>
</dbReference>
<reference evidence="10" key="1">
    <citation type="submission" date="2023-06" db="EMBL/GenBank/DDBJ databases">
        <authorList>
            <person name="Delattre M."/>
        </authorList>
    </citation>
    <scope>NUCLEOTIDE SEQUENCE</scope>
    <source>
        <strain evidence="10">AF72</strain>
    </source>
</reference>
<dbReference type="InterPro" id="IPR036444">
    <property type="entry name" value="PLipase_A2_dom_sf"/>
</dbReference>
<dbReference type="SMART" id="SM00085">
    <property type="entry name" value="PA2c"/>
    <property type="match status" value="1"/>
</dbReference>
<accession>A0AA36CWL1</accession>
<dbReference type="CDD" id="cd00125">
    <property type="entry name" value="PLA2c"/>
    <property type="match status" value="1"/>
</dbReference>
<dbReference type="GO" id="GO:0006644">
    <property type="term" value="P:phospholipid metabolic process"/>
    <property type="evidence" value="ECO:0007669"/>
    <property type="project" value="InterPro"/>
</dbReference>
<dbReference type="PRINTS" id="PR00389">
    <property type="entry name" value="PHPHLIPASEA2"/>
</dbReference>
<dbReference type="EMBL" id="CATQJA010002640">
    <property type="protein sequence ID" value="CAJ0575695.1"/>
    <property type="molecule type" value="Genomic_DNA"/>
</dbReference>
<sequence length="153" mass="17067">MKRFLEIATILALFSSSSGALWNLEKICECELGYNALTYNNYGCWCGMGGAGDTIDGVDRCCMMHDQCYDRAVDKKICSDTPFEYVDDFSWTCTNKTAACGASRNPCAAALCACDKQVVDCWKQYARPATKPKCNGVRRLLQILESSLEHFQH</sequence>
<comment type="similarity">
    <text evidence="7">Belongs to the phospholipase A2 family.</text>
</comment>
<dbReference type="InterPro" id="IPR016090">
    <property type="entry name" value="PLA2-like_dom"/>
</dbReference>
<feature type="binding site" evidence="5">
    <location>
        <position position="47"/>
    </location>
    <ligand>
        <name>Ca(2+)</name>
        <dbReference type="ChEBI" id="CHEBI:29108"/>
    </ligand>
</feature>
<feature type="chain" id="PRO_5041416847" description="Phospholipase A2-like central domain-containing protein" evidence="8">
    <location>
        <begin position="20"/>
        <end position="153"/>
    </location>
</feature>
<evidence type="ECO:0000313" key="11">
    <source>
        <dbReference type="Proteomes" id="UP001177023"/>
    </source>
</evidence>
<evidence type="ECO:0000256" key="4">
    <source>
        <dbReference type="PIRSR" id="PIRSR601211-1"/>
    </source>
</evidence>
<evidence type="ECO:0000256" key="3">
    <source>
        <dbReference type="ARBA" id="ARBA00023157"/>
    </source>
</evidence>
<evidence type="ECO:0000256" key="6">
    <source>
        <dbReference type="PIRSR" id="PIRSR601211-3"/>
    </source>
</evidence>
<feature type="active site" evidence="4">
    <location>
        <position position="115"/>
    </location>
</feature>
<evidence type="ECO:0000256" key="8">
    <source>
        <dbReference type="SAM" id="SignalP"/>
    </source>
</evidence>
<keyword evidence="3 6" id="KW-1015">Disulfide bond</keyword>
<feature type="disulfide bond" evidence="6">
    <location>
        <begin position="78"/>
        <end position="107"/>
    </location>
</feature>
<name>A0AA36CWL1_9BILA</name>
<dbReference type="Proteomes" id="UP001177023">
    <property type="component" value="Unassembled WGS sequence"/>
</dbReference>
<feature type="active site" evidence="4">
    <location>
        <position position="65"/>
    </location>
</feature>
<evidence type="ECO:0000256" key="5">
    <source>
        <dbReference type="PIRSR" id="PIRSR601211-2"/>
    </source>
</evidence>
<feature type="signal peptide" evidence="8">
    <location>
        <begin position="1"/>
        <end position="19"/>
    </location>
</feature>
<keyword evidence="8" id="KW-0732">Signal</keyword>
<dbReference type="Pfam" id="PF00068">
    <property type="entry name" value="Phospholip_A2_1"/>
    <property type="match status" value="1"/>
</dbReference>
<feature type="non-terminal residue" evidence="10">
    <location>
        <position position="153"/>
    </location>
</feature>
<dbReference type="GO" id="GO:0016042">
    <property type="term" value="P:lipid catabolic process"/>
    <property type="evidence" value="ECO:0007669"/>
    <property type="project" value="InterPro"/>
</dbReference>
<keyword evidence="5" id="KW-0479">Metal-binding</keyword>
<dbReference type="InterPro" id="IPR033113">
    <property type="entry name" value="PLA2_histidine"/>
</dbReference>
<evidence type="ECO:0000256" key="1">
    <source>
        <dbReference type="ARBA" id="ARBA00004613"/>
    </source>
</evidence>
<feature type="binding site" evidence="5">
    <location>
        <position position="66"/>
    </location>
    <ligand>
        <name>Ca(2+)</name>
        <dbReference type="ChEBI" id="CHEBI:29108"/>
    </ligand>
</feature>
<keyword evidence="5" id="KW-0106">Calcium</keyword>
<feature type="disulfide bond" evidence="6">
    <location>
        <begin position="46"/>
        <end position="62"/>
    </location>
</feature>
<gene>
    <name evidence="10" type="ORF">MSPICULIGERA_LOCUS14003</name>
</gene>
<dbReference type="Gene3D" id="1.20.90.10">
    <property type="entry name" value="Phospholipase A2 domain"/>
    <property type="match status" value="1"/>
</dbReference>
<feature type="disulfide bond" evidence="6">
    <location>
        <begin position="100"/>
        <end position="112"/>
    </location>
</feature>
<dbReference type="PANTHER" id="PTHR11716:SF107">
    <property type="entry name" value="PHOSPHOLIPASE A2"/>
    <property type="match status" value="1"/>
</dbReference>
<dbReference type="PROSITE" id="PS00119">
    <property type="entry name" value="PA2_ASP"/>
    <property type="match status" value="1"/>
</dbReference>
<evidence type="ECO:0000256" key="2">
    <source>
        <dbReference type="ARBA" id="ARBA00022525"/>
    </source>
</evidence>
<proteinExistence type="inferred from homology"/>
<dbReference type="InterPro" id="IPR001211">
    <property type="entry name" value="PLA2"/>
</dbReference>
<dbReference type="GO" id="GO:0005576">
    <property type="term" value="C:extracellular region"/>
    <property type="evidence" value="ECO:0007669"/>
    <property type="project" value="UniProtKB-SubCell"/>
</dbReference>
<feature type="disulfide bond" evidence="6">
    <location>
        <begin position="68"/>
        <end position="114"/>
    </location>
</feature>
<comment type="caution">
    <text evidence="10">The sequence shown here is derived from an EMBL/GenBank/DDBJ whole genome shotgun (WGS) entry which is preliminary data.</text>
</comment>
<dbReference type="PROSITE" id="PS00118">
    <property type="entry name" value="PA2_HIS"/>
    <property type="match status" value="1"/>
</dbReference>
<feature type="binding site" evidence="5">
    <location>
        <position position="49"/>
    </location>
    <ligand>
        <name>Ca(2+)</name>
        <dbReference type="ChEBI" id="CHEBI:29108"/>
    </ligand>
</feature>
<dbReference type="PANTHER" id="PTHR11716">
    <property type="entry name" value="PHOSPHOLIPASE A2 FAMILY MEMBER"/>
    <property type="match status" value="1"/>
</dbReference>
<feature type="domain" description="Phospholipase A2-like central" evidence="9">
    <location>
        <begin position="20"/>
        <end position="135"/>
    </location>
</feature>
<dbReference type="InterPro" id="IPR033112">
    <property type="entry name" value="PLA2_Asp_AS"/>
</dbReference>
<organism evidence="10 11">
    <name type="scientific">Mesorhabditis spiculigera</name>
    <dbReference type="NCBI Taxonomy" id="96644"/>
    <lineage>
        <taxon>Eukaryota</taxon>
        <taxon>Metazoa</taxon>
        <taxon>Ecdysozoa</taxon>
        <taxon>Nematoda</taxon>
        <taxon>Chromadorea</taxon>
        <taxon>Rhabditida</taxon>
        <taxon>Rhabditina</taxon>
        <taxon>Rhabditomorpha</taxon>
        <taxon>Rhabditoidea</taxon>
        <taxon>Rhabditidae</taxon>
        <taxon>Mesorhabditinae</taxon>
        <taxon>Mesorhabditis</taxon>
    </lineage>
</organism>
<keyword evidence="11" id="KW-1185">Reference proteome</keyword>
<evidence type="ECO:0000259" key="9">
    <source>
        <dbReference type="SMART" id="SM00085"/>
    </source>
</evidence>
<comment type="cofactor">
    <cofactor evidence="5">
        <name>Ca(2+)</name>
        <dbReference type="ChEBI" id="CHEBI:29108"/>
    </cofactor>
    <text evidence="5">Binds 1 Ca(2+) ion per subunit.</text>
</comment>
<evidence type="ECO:0000256" key="7">
    <source>
        <dbReference type="RuleBase" id="RU003654"/>
    </source>
</evidence>
<dbReference type="GO" id="GO:0004623">
    <property type="term" value="F:phospholipase A2 activity"/>
    <property type="evidence" value="ECO:0007669"/>
    <property type="project" value="InterPro"/>
</dbReference>
<protein>
    <recommendedName>
        <fullName evidence="9">Phospholipase A2-like central domain-containing protein</fullName>
    </recommendedName>
</protein>
<dbReference type="GO" id="GO:0050482">
    <property type="term" value="P:arachidonate secretion"/>
    <property type="evidence" value="ECO:0007669"/>
    <property type="project" value="InterPro"/>
</dbReference>
<dbReference type="AlphaFoldDB" id="A0AA36CWL1"/>
<comment type="subcellular location">
    <subcellularLocation>
        <location evidence="1">Secreted</location>
    </subcellularLocation>
</comment>
<keyword evidence="2" id="KW-0964">Secreted</keyword>
<feature type="disulfide bond" evidence="6">
    <location>
        <begin position="61"/>
        <end position="121"/>
    </location>
</feature>
<evidence type="ECO:0000313" key="10">
    <source>
        <dbReference type="EMBL" id="CAJ0575695.1"/>
    </source>
</evidence>
<dbReference type="SUPFAM" id="SSF48619">
    <property type="entry name" value="Phospholipase A2, PLA2"/>
    <property type="match status" value="1"/>
</dbReference>